<evidence type="ECO:0000259" key="4">
    <source>
        <dbReference type="PROSITE" id="PS50109"/>
    </source>
</evidence>
<dbReference type="InterPro" id="IPR004358">
    <property type="entry name" value="Sig_transdc_His_kin-like_C"/>
</dbReference>
<evidence type="ECO:0000256" key="1">
    <source>
        <dbReference type="ARBA" id="ARBA00000085"/>
    </source>
</evidence>
<dbReference type="Gene3D" id="3.30.450.20">
    <property type="entry name" value="PAS domain"/>
    <property type="match status" value="1"/>
</dbReference>
<dbReference type="NCBIfam" id="TIGR00229">
    <property type="entry name" value="sensory_box"/>
    <property type="match status" value="1"/>
</dbReference>
<feature type="transmembrane region" description="Helical" evidence="3">
    <location>
        <begin position="332"/>
        <end position="355"/>
    </location>
</feature>
<keyword evidence="6" id="KW-0418">Kinase</keyword>
<dbReference type="EC" id="2.7.13.3" evidence="2"/>
<dbReference type="InterPro" id="IPR036890">
    <property type="entry name" value="HATPase_C_sf"/>
</dbReference>
<keyword evidence="3" id="KW-0812">Transmembrane</keyword>
<dbReference type="GO" id="GO:0004673">
    <property type="term" value="F:protein histidine kinase activity"/>
    <property type="evidence" value="ECO:0007669"/>
    <property type="project" value="UniProtKB-EC"/>
</dbReference>
<dbReference type="PRINTS" id="PR00344">
    <property type="entry name" value="BCTRLSENSOR"/>
</dbReference>
<proteinExistence type="predicted"/>
<dbReference type="Proteomes" id="UP000298693">
    <property type="component" value="Plasmid p1"/>
</dbReference>
<accession>A0A4D8R794</accession>
<dbReference type="InterPro" id="IPR035965">
    <property type="entry name" value="PAS-like_dom_sf"/>
</dbReference>
<dbReference type="Pfam" id="PF13426">
    <property type="entry name" value="PAS_9"/>
    <property type="match status" value="1"/>
</dbReference>
<comment type="catalytic activity">
    <reaction evidence="1">
        <text>ATP + protein L-histidine = ADP + protein N-phospho-L-histidine.</text>
        <dbReference type="EC" id="2.7.13.3"/>
    </reaction>
</comment>
<feature type="transmembrane region" description="Helical" evidence="3">
    <location>
        <begin position="56"/>
        <end position="87"/>
    </location>
</feature>
<organism evidence="6 7">
    <name type="scientific">Azospirillum brasilense</name>
    <dbReference type="NCBI Taxonomy" id="192"/>
    <lineage>
        <taxon>Bacteria</taxon>
        <taxon>Pseudomonadati</taxon>
        <taxon>Pseudomonadota</taxon>
        <taxon>Alphaproteobacteria</taxon>
        <taxon>Rhodospirillales</taxon>
        <taxon>Azospirillaceae</taxon>
        <taxon>Azospirillum</taxon>
    </lineage>
</organism>
<dbReference type="InterPro" id="IPR003594">
    <property type="entry name" value="HATPase_dom"/>
</dbReference>
<feature type="domain" description="PAC" evidence="5">
    <location>
        <begin position="488"/>
        <end position="538"/>
    </location>
</feature>
<dbReference type="RefSeq" id="WP_137141903.1">
    <property type="nucleotide sequence ID" value="NZ_CP032346.1"/>
</dbReference>
<evidence type="ECO:0000259" key="5">
    <source>
        <dbReference type="PROSITE" id="PS50113"/>
    </source>
</evidence>
<geneLocation type="plasmid" evidence="6">
    <name>p1</name>
</geneLocation>
<dbReference type="InterPro" id="IPR000700">
    <property type="entry name" value="PAS-assoc_C"/>
</dbReference>
<gene>
    <name evidence="6" type="ORF">D3869_21865</name>
</gene>
<protein>
    <recommendedName>
        <fullName evidence="2">histidine kinase</fullName>
        <ecNumber evidence="2">2.7.13.3</ecNumber>
    </recommendedName>
</protein>
<feature type="domain" description="Histidine kinase" evidence="4">
    <location>
        <begin position="572"/>
        <end position="809"/>
    </location>
</feature>
<dbReference type="SUPFAM" id="SSF55874">
    <property type="entry name" value="ATPase domain of HSP90 chaperone/DNA topoisomerase II/histidine kinase"/>
    <property type="match status" value="1"/>
</dbReference>
<dbReference type="InterPro" id="IPR005467">
    <property type="entry name" value="His_kinase_dom"/>
</dbReference>
<evidence type="ECO:0000256" key="2">
    <source>
        <dbReference type="ARBA" id="ARBA00012438"/>
    </source>
</evidence>
<name>A0A4D8R794_AZOBR</name>
<reference evidence="6 7" key="1">
    <citation type="submission" date="2018-09" db="EMBL/GenBank/DDBJ databases">
        <title>Whole genome based analysis of evolution and adaptive divergence in Indian and Brazilian strains of Azospirillum brasilense.</title>
        <authorList>
            <person name="Singh C."/>
            <person name="Tripathi A.K."/>
        </authorList>
    </citation>
    <scope>NUCLEOTIDE SEQUENCE [LARGE SCALE GENOMIC DNA]</scope>
    <source>
        <strain evidence="6 7">MTCC4039</strain>
        <plasmid evidence="6 7">p1</plasmid>
    </source>
</reference>
<keyword evidence="6" id="KW-0808">Transferase</keyword>
<evidence type="ECO:0000313" key="6">
    <source>
        <dbReference type="EMBL" id="QCO17831.1"/>
    </source>
</evidence>
<sequence length="839" mass="87891">MDNRKPVDPGDFAVADIVAAAGAAVAGRTVACGAACPSGAPSAAAGGGGRKPRLPVVAMVLAVAAVLTLGALTALVGSTFLGVAGLAEEARTAIMPRAGAQHRDALAVADLGRLAEVILNSRDRTRRVAAMDEAEALAGRFARVLDAKALDTLDQTMTVLRRGSLHADLLDALSVSIGEQLAGVDGALADATALLAEPDKAVQDYAFLSNLYHLRRLYGLAAASDTAERLALLDSEVLERLRNQQTLLDSLSSMKTGPAAQPNRLAIVLDRFASARAVTDLQRGRLSVLAQVRADGDLARRPLETLAASLPSDAAFTALGMMDRVVADGWRGWWIGLAGGAAVTLLLGGVTLLLLRHVAAPLLRLGDTLDALRDTPETVAPPPASLEEFARIGTAVEGLAGAFGALRREAAVSRANEGRLSAILQSSPFPIVIARRTDGRILFANAPSADLLETPGSALLDRAMPNFLEAPEDWEAIADGVCRRGRLPDVETRLITAEGRPFWGALSAMAMDHDGVDSLFVALRDISARKYAEKTLFAAKEAAERALHDLHRTQRSLIQAEKLASLGALVAGAAHEISTPVGLGVTATSHLAEQARQFKAGMTDGQLRRRDLEEFVDRVEEGASIILSNLERACTLVESVKQVAVDRASEARRRFELRGYLDGVFGSLAPQLKGTGHRVTLDCPDGLVMDSYPGALSQVVSNLVINALLHAFRPDAPGTIAITVRTGGPPDAGATSVMLDIADDGRGIPPDQIERIFEPFFTTRRAEGGSGLGLHIVYDIVTGTLGGRIAVASQPGAGCRFTIHLPLAASSGTPAPGRDVIPAAAVTAGRVAVEEREPA</sequence>
<keyword evidence="3" id="KW-0472">Membrane</keyword>
<keyword evidence="6" id="KW-0614">Plasmid</keyword>
<evidence type="ECO:0000313" key="7">
    <source>
        <dbReference type="Proteomes" id="UP000298693"/>
    </source>
</evidence>
<dbReference type="PROSITE" id="PS50113">
    <property type="entry name" value="PAC"/>
    <property type="match status" value="1"/>
</dbReference>
<dbReference type="Gene3D" id="3.30.565.10">
    <property type="entry name" value="Histidine kinase-like ATPase, C-terminal domain"/>
    <property type="match status" value="1"/>
</dbReference>
<dbReference type="SMART" id="SM00387">
    <property type="entry name" value="HATPase_c"/>
    <property type="match status" value="1"/>
</dbReference>
<dbReference type="PANTHER" id="PTHR43065">
    <property type="entry name" value="SENSOR HISTIDINE KINASE"/>
    <property type="match status" value="1"/>
</dbReference>
<dbReference type="EMBL" id="CP032346">
    <property type="protein sequence ID" value="QCO17831.1"/>
    <property type="molecule type" value="Genomic_DNA"/>
</dbReference>
<dbReference type="CDD" id="cd00075">
    <property type="entry name" value="HATPase"/>
    <property type="match status" value="1"/>
</dbReference>
<dbReference type="Gene3D" id="1.10.287.130">
    <property type="match status" value="1"/>
</dbReference>
<dbReference type="CDD" id="cd00130">
    <property type="entry name" value="PAS"/>
    <property type="match status" value="1"/>
</dbReference>
<evidence type="ECO:0000256" key="3">
    <source>
        <dbReference type="SAM" id="Phobius"/>
    </source>
</evidence>
<dbReference type="Pfam" id="PF02518">
    <property type="entry name" value="HATPase_c"/>
    <property type="match status" value="1"/>
</dbReference>
<dbReference type="InterPro" id="IPR000014">
    <property type="entry name" value="PAS"/>
</dbReference>
<keyword evidence="3" id="KW-1133">Transmembrane helix</keyword>
<dbReference type="AlphaFoldDB" id="A0A4D8R794"/>
<dbReference type="PROSITE" id="PS50109">
    <property type="entry name" value="HIS_KIN"/>
    <property type="match status" value="1"/>
</dbReference>
<dbReference type="PANTHER" id="PTHR43065:SF47">
    <property type="match status" value="1"/>
</dbReference>
<dbReference type="SUPFAM" id="SSF55785">
    <property type="entry name" value="PYP-like sensor domain (PAS domain)"/>
    <property type="match status" value="1"/>
</dbReference>